<feature type="region of interest" description="Disordered" evidence="1">
    <location>
        <begin position="144"/>
        <end position="229"/>
    </location>
</feature>
<dbReference type="EMBL" id="MH153804">
    <property type="protein sequence ID" value="AWN03714.1"/>
    <property type="molecule type" value="Genomic_DNA"/>
</dbReference>
<evidence type="ECO:0000256" key="1">
    <source>
        <dbReference type="SAM" id="MobiDB-lite"/>
    </source>
</evidence>
<evidence type="ECO:0000313" key="3">
    <source>
        <dbReference type="EMBL" id="AWN03714.1"/>
    </source>
</evidence>
<gene>
    <name evidence="3" type="primary">14</name>
    <name evidence="3" type="ORF">PBI_JACE_14</name>
</gene>
<protein>
    <submittedName>
        <fullName evidence="3">Tail assembly chaperone</fullName>
    </submittedName>
</protein>
<accession>A0A2U8UJ37</accession>
<feature type="domain" description="DUF7426" evidence="2">
    <location>
        <begin position="2"/>
        <end position="159"/>
    </location>
</feature>
<keyword evidence="4" id="KW-1185">Reference proteome</keyword>
<dbReference type="KEGG" id="vg:54992179"/>
<dbReference type="Proteomes" id="UP000246975">
    <property type="component" value="Segment"/>
</dbReference>
<reference evidence="3 4" key="1">
    <citation type="submission" date="2018-03" db="EMBL/GenBank/DDBJ databases">
        <authorList>
            <person name="Garlena R.A."/>
            <person name="Russell D.A."/>
            <person name="Pope W.H."/>
            <person name="Jacobs-Sera D."/>
            <person name="Hatfull G.F."/>
        </authorList>
    </citation>
    <scope>NUCLEOTIDE SEQUENCE [LARGE SCALE GENOMIC DNA]</scope>
</reference>
<evidence type="ECO:0000259" key="2">
    <source>
        <dbReference type="Pfam" id="PF24201"/>
    </source>
</evidence>
<dbReference type="RefSeq" id="YP_009801659.1">
    <property type="nucleotide sequence ID" value="NC_047974.1"/>
</dbReference>
<name>A0A2U8UJ37_9CAUD</name>
<dbReference type="GeneID" id="54992179"/>
<organism evidence="3 4">
    <name type="scientific">Gordonia phage Jace</name>
    <dbReference type="NCBI Taxonomy" id="2182360"/>
    <lineage>
        <taxon>Viruses</taxon>
        <taxon>Duplodnaviria</taxon>
        <taxon>Heunggongvirae</taxon>
        <taxon>Uroviricota</taxon>
        <taxon>Caudoviricetes</taxon>
        <taxon>Jacevirus</taxon>
        <taxon>Jacevirus jace</taxon>
    </lineage>
</organism>
<sequence length="304" mass="33430">MRDLREFHDPDLYLPIGGKTYRITSPNAEDGLRLRALFADPEAKFTDDDQVAEIKRLFGATREPHMAEVYVLDDAGEPVVDAETGQPLTETRDVGRWVGGVWQEMNDDGVSWPEIMHAGTTAMLHYGQGASLAEIFWETGMGDIEGNRLPPAPATATGGSAQLEPEATQASEASAAAEVDPTAAPGYYGDDDPGGGPLDESTGLRRWYNPNHLAPRHAGRKKTETPVKPATAEDIRIGWRDILGAWLAIELDLQDQGIDVESGILRERSWRWLNTRITGLIANRKSRLRAALLIPPDFDLDIPR</sequence>
<dbReference type="Pfam" id="PF24201">
    <property type="entry name" value="DUF7426"/>
    <property type="match status" value="1"/>
</dbReference>
<evidence type="ECO:0000313" key="4">
    <source>
        <dbReference type="Proteomes" id="UP000246975"/>
    </source>
</evidence>
<dbReference type="InterPro" id="IPR055849">
    <property type="entry name" value="DUF7426"/>
</dbReference>
<proteinExistence type="predicted"/>